<gene>
    <name evidence="1" type="ORF">EJB05_39589</name>
</gene>
<dbReference type="Gramene" id="TVU16042">
    <property type="protein sequence ID" value="TVU16042"/>
    <property type="gene ID" value="EJB05_39589"/>
</dbReference>
<sequence length="68" mass="7792">MHDGVGVDKQRGDVRVQRAFLLRRARVQLPGRDGHALHLVRLRRHAYQVFEDTRACGDFGGRSIHIDC</sequence>
<evidence type="ECO:0000313" key="1">
    <source>
        <dbReference type="EMBL" id="TVU16042.1"/>
    </source>
</evidence>
<proteinExistence type="predicted"/>
<dbReference type="AlphaFoldDB" id="A0A5J9TXB7"/>
<keyword evidence="2" id="KW-1185">Reference proteome</keyword>
<reference evidence="1 2" key="1">
    <citation type="journal article" date="2019" name="Sci. Rep.">
        <title>A high-quality genome of Eragrostis curvula grass provides insights into Poaceae evolution and supports new strategies to enhance forage quality.</title>
        <authorList>
            <person name="Carballo J."/>
            <person name="Santos B.A.C.M."/>
            <person name="Zappacosta D."/>
            <person name="Garbus I."/>
            <person name="Selva J.P."/>
            <person name="Gallo C.A."/>
            <person name="Diaz A."/>
            <person name="Albertini E."/>
            <person name="Caccamo M."/>
            <person name="Echenique V."/>
        </authorList>
    </citation>
    <scope>NUCLEOTIDE SEQUENCE [LARGE SCALE GENOMIC DNA]</scope>
    <source>
        <strain evidence="2">cv. Victoria</strain>
        <tissue evidence="1">Leaf</tissue>
    </source>
</reference>
<accession>A0A5J9TXB7</accession>
<dbReference type="EMBL" id="RWGY01000031">
    <property type="protein sequence ID" value="TVU16042.1"/>
    <property type="molecule type" value="Genomic_DNA"/>
</dbReference>
<protein>
    <submittedName>
        <fullName evidence="1">Uncharacterized protein</fullName>
    </submittedName>
</protein>
<dbReference type="OrthoDB" id="643602at2759"/>
<dbReference type="Proteomes" id="UP000324897">
    <property type="component" value="Unassembled WGS sequence"/>
</dbReference>
<organism evidence="1 2">
    <name type="scientific">Eragrostis curvula</name>
    <name type="common">weeping love grass</name>
    <dbReference type="NCBI Taxonomy" id="38414"/>
    <lineage>
        <taxon>Eukaryota</taxon>
        <taxon>Viridiplantae</taxon>
        <taxon>Streptophyta</taxon>
        <taxon>Embryophyta</taxon>
        <taxon>Tracheophyta</taxon>
        <taxon>Spermatophyta</taxon>
        <taxon>Magnoliopsida</taxon>
        <taxon>Liliopsida</taxon>
        <taxon>Poales</taxon>
        <taxon>Poaceae</taxon>
        <taxon>PACMAD clade</taxon>
        <taxon>Chloridoideae</taxon>
        <taxon>Eragrostideae</taxon>
        <taxon>Eragrostidinae</taxon>
        <taxon>Eragrostis</taxon>
    </lineage>
</organism>
<comment type="caution">
    <text evidence="1">The sequence shown here is derived from an EMBL/GenBank/DDBJ whole genome shotgun (WGS) entry which is preliminary data.</text>
</comment>
<name>A0A5J9TXB7_9POAL</name>
<feature type="non-terminal residue" evidence="1">
    <location>
        <position position="1"/>
    </location>
</feature>
<evidence type="ECO:0000313" key="2">
    <source>
        <dbReference type="Proteomes" id="UP000324897"/>
    </source>
</evidence>